<dbReference type="InterPro" id="IPR037066">
    <property type="entry name" value="Plug_dom_sf"/>
</dbReference>
<keyword evidence="3 12" id="KW-1134">Transmembrane beta strand</keyword>
<dbReference type="InterPro" id="IPR012910">
    <property type="entry name" value="Plug_dom"/>
</dbReference>
<dbReference type="PANTHER" id="PTHR32552">
    <property type="entry name" value="FERRICHROME IRON RECEPTOR-RELATED"/>
    <property type="match status" value="1"/>
</dbReference>
<dbReference type="AlphaFoldDB" id="A0A918S1W4"/>
<evidence type="ECO:0000256" key="14">
    <source>
        <dbReference type="SAM" id="SignalP"/>
    </source>
</evidence>
<keyword evidence="10 12" id="KW-0472">Membrane</keyword>
<dbReference type="GO" id="GO:0009279">
    <property type="term" value="C:cell outer membrane"/>
    <property type="evidence" value="ECO:0007669"/>
    <property type="project" value="UniProtKB-SubCell"/>
</dbReference>
<comment type="subcellular location">
    <subcellularLocation>
        <location evidence="1 12">Cell outer membrane</location>
        <topology evidence="1 12">Multi-pass membrane protein</topology>
    </subcellularLocation>
</comment>
<evidence type="ECO:0000256" key="10">
    <source>
        <dbReference type="ARBA" id="ARBA00023136"/>
    </source>
</evidence>
<keyword evidence="6 14" id="KW-0732">Signal</keyword>
<keyword evidence="4" id="KW-0410">Iron transport</keyword>
<evidence type="ECO:0000313" key="17">
    <source>
        <dbReference type="EMBL" id="GHA20834.1"/>
    </source>
</evidence>
<feature type="chain" id="PRO_5036700284" evidence="14">
    <location>
        <begin position="24"/>
        <end position="782"/>
    </location>
</feature>
<keyword evidence="11 12" id="KW-0998">Cell outer membrane</keyword>
<dbReference type="InterPro" id="IPR036942">
    <property type="entry name" value="Beta-barrel_TonB_sf"/>
</dbReference>
<evidence type="ECO:0000256" key="6">
    <source>
        <dbReference type="ARBA" id="ARBA00022729"/>
    </source>
</evidence>
<dbReference type="GO" id="GO:0015344">
    <property type="term" value="F:siderophore uptake transmembrane transporter activity"/>
    <property type="evidence" value="ECO:0007669"/>
    <property type="project" value="TreeGrafter"/>
</dbReference>
<comment type="similarity">
    <text evidence="12 13">Belongs to the TonB-dependent receptor family.</text>
</comment>
<dbReference type="SUPFAM" id="SSF56935">
    <property type="entry name" value="Porins"/>
    <property type="match status" value="1"/>
</dbReference>
<keyword evidence="8" id="KW-0406">Ion transport</keyword>
<dbReference type="InterPro" id="IPR039426">
    <property type="entry name" value="TonB-dep_rcpt-like"/>
</dbReference>
<keyword evidence="2 12" id="KW-0813">Transport</keyword>
<sequence length="782" mass="85492">MLFRTKALMLAVLTATASSAAQADTNEIEEIVVVTKKKIFANQSTTGVMQEQQNPITSVLATIDNLPGVNITEGDAFGFDDWSTTINLRGFQNSLSEQQVGITIDGLPNGESNYGGGSKANRFIDSSNLQGVNVSQGTADIGSRSLEALGGTLDFRTRDPRDQATPSVQVSAGSHDALRYAVSYDTGAIFNDSTHAYISASHQEATDWISQAAENERDHLALKFVSQFDRTSLTGYLSYDDTQEDNYQRITLGEFEADPSTDRLIADWTGIPYVDQVHRRGWSTLRENIFGYLKLETTFDSGLDVTASLYTHKNEGRGDWVPPQIVDVIDDQGGPQSEITGGVTAFGDPIVGAIYFVDAQGNALTARAGCESSITFPYGGAGAEFDPACYPADAIAVQSYRHTHYEKDRLGLTADFTYALDLGGVANELRGGFWYEDQARKEWRDWHKITDTRVGPEFNAQPYYVQYDREYPREVLNYFLEDSINLDSVTITLGVRQFFVDVERQDNFNAANESRLNSDSDVLFSGGFRWDLPIAGAELFAGYSENFKALNDLVLERDAVDSSNIEPETSENLEIGVRYDGDVLRGSFAYFNTTFDNRLEFFGAQEAGNIPNYTIGTDGRYDNVGGIETDGFEISGTYLASDTLSLYSAFTYIDASYVGTGLGAAADAALGVFPDNQVVNTPETSWVFSADWANEDYRAGISAKRVDDRFIDRANTQVAEAYTTADLYLGAKGSAISDELSGLDFGLVVNNLFDESYLGGISGFGAWLGAARTTVVTVSADF</sequence>
<proteinExistence type="inferred from homology"/>
<evidence type="ECO:0000259" key="15">
    <source>
        <dbReference type="Pfam" id="PF00593"/>
    </source>
</evidence>
<name>A0A918S1W4_9GAMM</name>
<keyword evidence="7" id="KW-0408">Iron</keyword>
<evidence type="ECO:0000256" key="8">
    <source>
        <dbReference type="ARBA" id="ARBA00023065"/>
    </source>
</evidence>
<reference evidence="17" key="2">
    <citation type="submission" date="2020-09" db="EMBL/GenBank/DDBJ databases">
        <authorList>
            <person name="Sun Q."/>
            <person name="Kim S."/>
        </authorList>
    </citation>
    <scope>NUCLEOTIDE SEQUENCE</scope>
    <source>
        <strain evidence="17">KCTC 12711</strain>
    </source>
</reference>
<evidence type="ECO:0000256" key="12">
    <source>
        <dbReference type="PROSITE-ProRule" id="PRU01360"/>
    </source>
</evidence>
<keyword evidence="18" id="KW-1185">Reference proteome</keyword>
<evidence type="ECO:0000256" key="13">
    <source>
        <dbReference type="RuleBase" id="RU003357"/>
    </source>
</evidence>
<keyword evidence="9 13" id="KW-0798">TonB box</keyword>
<gene>
    <name evidence="17" type="primary">fhuA</name>
    <name evidence="17" type="ORF">GCM10008090_33470</name>
</gene>
<evidence type="ECO:0000259" key="16">
    <source>
        <dbReference type="Pfam" id="PF07715"/>
    </source>
</evidence>
<accession>A0A918S1W4</accession>
<evidence type="ECO:0000256" key="9">
    <source>
        <dbReference type="ARBA" id="ARBA00023077"/>
    </source>
</evidence>
<dbReference type="Pfam" id="PF00593">
    <property type="entry name" value="TonB_dep_Rec_b-barrel"/>
    <property type="match status" value="1"/>
</dbReference>
<feature type="domain" description="TonB-dependent receptor-like beta-barrel" evidence="15">
    <location>
        <begin position="392"/>
        <end position="752"/>
    </location>
</feature>
<evidence type="ECO:0000256" key="11">
    <source>
        <dbReference type="ARBA" id="ARBA00023237"/>
    </source>
</evidence>
<evidence type="ECO:0000256" key="5">
    <source>
        <dbReference type="ARBA" id="ARBA00022692"/>
    </source>
</evidence>
<evidence type="ECO:0000256" key="7">
    <source>
        <dbReference type="ARBA" id="ARBA00023004"/>
    </source>
</evidence>
<dbReference type="RefSeq" id="WP_189402862.1">
    <property type="nucleotide sequence ID" value="NZ_BMXA01000009.1"/>
</dbReference>
<dbReference type="Proteomes" id="UP000614811">
    <property type="component" value="Unassembled WGS sequence"/>
</dbReference>
<dbReference type="Gene3D" id="2.40.170.20">
    <property type="entry name" value="TonB-dependent receptor, beta-barrel domain"/>
    <property type="match status" value="1"/>
</dbReference>
<keyword evidence="17" id="KW-0675">Receptor</keyword>
<evidence type="ECO:0000256" key="1">
    <source>
        <dbReference type="ARBA" id="ARBA00004571"/>
    </source>
</evidence>
<dbReference type="Gene3D" id="2.170.130.10">
    <property type="entry name" value="TonB-dependent receptor, plug domain"/>
    <property type="match status" value="1"/>
</dbReference>
<feature type="signal peptide" evidence="14">
    <location>
        <begin position="1"/>
        <end position="23"/>
    </location>
</feature>
<evidence type="ECO:0000256" key="4">
    <source>
        <dbReference type="ARBA" id="ARBA00022496"/>
    </source>
</evidence>
<dbReference type="Pfam" id="PF07715">
    <property type="entry name" value="Plug"/>
    <property type="match status" value="1"/>
</dbReference>
<comment type="caution">
    <text evidence="17">The sequence shown here is derived from an EMBL/GenBank/DDBJ whole genome shotgun (WGS) entry which is preliminary data.</text>
</comment>
<feature type="domain" description="TonB-dependent receptor plug" evidence="16">
    <location>
        <begin position="52"/>
        <end position="141"/>
    </location>
</feature>
<dbReference type="InterPro" id="IPR000531">
    <property type="entry name" value="Beta-barrel_TonB"/>
</dbReference>
<dbReference type="EMBL" id="BMXA01000009">
    <property type="protein sequence ID" value="GHA20834.1"/>
    <property type="molecule type" value="Genomic_DNA"/>
</dbReference>
<protein>
    <submittedName>
        <fullName evidence="17">TonB-dependent receptor</fullName>
    </submittedName>
</protein>
<evidence type="ECO:0000256" key="3">
    <source>
        <dbReference type="ARBA" id="ARBA00022452"/>
    </source>
</evidence>
<evidence type="ECO:0000313" key="18">
    <source>
        <dbReference type="Proteomes" id="UP000614811"/>
    </source>
</evidence>
<dbReference type="PANTHER" id="PTHR32552:SF89">
    <property type="entry name" value="CATECHOLATE SIDEROPHORE RECEPTOR FIU"/>
    <property type="match status" value="1"/>
</dbReference>
<keyword evidence="5 12" id="KW-0812">Transmembrane</keyword>
<evidence type="ECO:0000256" key="2">
    <source>
        <dbReference type="ARBA" id="ARBA00022448"/>
    </source>
</evidence>
<dbReference type="PROSITE" id="PS52016">
    <property type="entry name" value="TONB_DEPENDENT_REC_3"/>
    <property type="match status" value="1"/>
</dbReference>
<organism evidence="17 18">
    <name type="scientific">Arenicella chitinivorans</name>
    <dbReference type="NCBI Taxonomy" id="1329800"/>
    <lineage>
        <taxon>Bacteria</taxon>
        <taxon>Pseudomonadati</taxon>
        <taxon>Pseudomonadota</taxon>
        <taxon>Gammaproteobacteria</taxon>
        <taxon>Arenicellales</taxon>
        <taxon>Arenicellaceae</taxon>
        <taxon>Arenicella</taxon>
    </lineage>
</organism>
<reference evidence="17" key="1">
    <citation type="journal article" date="2014" name="Int. J. Syst. Evol. Microbiol.">
        <title>Complete genome sequence of Corynebacterium casei LMG S-19264T (=DSM 44701T), isolated from a smear-ripened cheese.</title>
        <authorList>
            <consortium name="US DOE Joint Genome Institute (JGI-PGF)"/>
            <person name="Walter F."/>
            <person name="Albersmeier A."/>
            <person name="Kalinowski J."/>
            <person name="Ruckert C."/>
        </authorList>
    </citation>
    <scope>NUCLEOTIDE SEQUENCE</scope>
    <source>
        <strain evidence="17">KCTC 12711</strain>
    </source>
</reference>